<dbReference type="PANTHER" id="PTHR43540">
    <property type="entry name" value="PEROXYUREIDOACRYLATE/UREIDOACRYLATE AMIDOHYDROLASE-RELATED"/>
    <property type="match status" value="1"/>
</dbReference>
<accession>A0ABX6YHK9</accession>
<dbReference type="Gene3D" id="3.40.50.850">
    <property type="entry name" value="Isochorismatase-like"/>
    <property type="match status" value="1"/>
</dbReference>
<organism evidence="3 4">
    <name type="scientific">Paramicrobacterium chengjingii</name>
    <dbReference type="NCBI Taxonomy" id="2769067"/>
    <lineage>
        <taxon>Bacteria</taxon>
        <taxon>Bacillati</taxon>
        <taxon>Actinomycetota</taxon>
        <taxon>Actinomycetes</taxon>
        <taxon>Micrococcales</taxon>
        <taxon>Microbacteriaceae</taxon>
        <taxon>Paramicrobacterium</taxon>
    </lineage>
</organism>
<evidence type="ECO:0000259" key="2">
    <source>
        <dbReference type="Pfam" id="PF00857"/>
    </source>
</evidence>
<dbReference type="RefSeq" id="WP_166986957.1">
    <property type="nucleotide sequence ID" value="NZ_CP061169.1"/>
</dbReference>
<name>A0ABX6YHK9_9MICO</name>
<dbReference type="InterPro" id="IPR036380">
    <property type="entry name" value="Isochorismatase-like_sf"/>
</dbReference>
<dbReference type="PANTHER" id="PTHR43540:SF1">
    <property type="entry name" value="ISOCHORISMATASE HYDROLASE"/>
    <property type="match status" value="1"/>
</dbReference>
<dbReference type="SUPFAM" id="SSF52499">
    <property type="entry name" value="Isochorismatase-like hydrolases"/>
    <property type="match status" value="1"/>
</dbReference>
<reference evidence="3 4" key="1">
    <citation type="submission" date="2020-12" db="EMBL/GenBank/DDBJ databases">
        <title>Microbacterium sp. HY060.</title>
        <authorList>
            <person name="Zhou J."/>
        </authorList>
    </citation>
    <scope>NUCLEOTIDE SEQUENCE [LARGE SCALE GENOMIC DNA]</scope>
    <source>
        <strain evidence="3 4">HY60</strain>
    </source>
</reference>
<dbReference type="Proteomes" id="UP000662814">
    <property type="component" value="Chromosome"/>
</dbReference>
<evidence type="ECO:0000313" key="4">
    <source>
        <dbReference type="Proteomes" id="UP000662814"/>
    </source>
</evidence>
<gene>
    <name evidence="3" type="ORF">HCR76_16025</name>
</gene>
<dbReference type="EMBL" id="CP061169">
    <property type="protein sequence ID" value="QPZ38273.1"/>
    <property type="molecule type" value="Genomic_DNA"/>
</dbReference>
<evidence type="ECO:0000256" key="1">
    <source>
        <dbReference type="ARBA" id="ARBA00022801"/>
    </source>
</evidence>
<dbReference type="InterPro" id="IPR000868">
    <property type="entry name" value="Isochorismatase-like_dom"/>
</dbReference>
<dbReference type="Pfam" id="PF00857">
    <property type="entry name" value="Isochorismatase"/>
    <property type="match status" value="1"/>
</dbReference>
<sequence>MSYLDWNAVHDTLVPDLDAQDRGVIESTKYGSTQGIGERPALILVDFQNAYLGLDHPILDQLDTYSSGGGEGAWAALRRTLPVLATARGAGVPVVLSRIAYPRTAEGDNGFVKKRGASPHFIEGSDGTRYADELQPEHGDILVTKRAASCFQGTSLHDALSALGVDSILVAGLSTSGCVRATVVDGAALGYRCSVIVDGTADRIQLSRRVALFDIWMKYGDLVMADAAAQLMEAQKEK</sequence>
<evidence type="ECO:0000313" key="3">
    <source>
        <dbReference type="EMBL" id="QPZ38273.1"/>
    </source>
</evidence>
<proteinExistence type="predicted"/>
<feature type="domain" description="Isochorismatase-like" evidence="2">
    <location>
        <begin position="41"/>
        <end position="208"/>
    </location>
</feature>
<keyword evidence="4" id="KW-1185">Reference proteome</keyword>
<protein>
    <submittedName>
        <fullName evidence="3">Isochorismatase family protein</fullName>
    </submittedName>
</protein>
<dbReference type="InterPro" id="IPR050272">
    <property type="entry name" value="Isochorismatase-like_hydrls"/>
</dbReference>
<keyword evidence="1" id="KW-0378">Hydrolase</keyword>